<evidence type="ECO:0000313" key="3">
    <source>
        <dbReference type="Proteomes" id="UP000799291"/>
    </source>
</evidence>
<accession>A0A6G1ISV0</accession>
<proteinExistence type="predicted"/>
<organism evidence="2 3">
    <name type="scientific">Lentithecium fluviatile CBS 122367</name>
    <dbReference type="NCBI Taxonomy" id="1168545"/>
    <lineage>
        <taxon>Eukaryota</taxon>
        <taxon>Fungi</taxon>
        <taxon>Dikarya</taxon>
        <taxon>Ascomycota</taxon>
        <taxon>Pezizomycotina</taxon>
        <taxon>Dothideomycetes</taxon>
        <taxon>Pleosporomycetidae</taxon>
        <taxon>Pleosporales</taxon>
        <taxon>Massarineae</taxon>
        <taxon>Lentitheciaceae</taxon>
        <taxon>Lentithecium</taxon>
    </lineage>
</organism>
<dbReference type="EMBL" id="MU005592">
    <property type="protein sequence ID" value="KAF2681178.1"/>
    <property type="molecule type" value="Genomic_DNA"/>
</dbReference>
<evidence type="ECO:0000313" key="2">
    <source>
        <dbReference type="EMBL" id="KAF2681178.1"/>
    </source>
</evidence>
<keyword evidence="3" id="KW-1185">Reference proteome</keyword>
<feature type="region of interest" description="Disordered" evidence="1">
    <location>
        <begin position="1"/>
        <end position="21"/>
    </location>
</feature>
<name>A0A6G1ISV0_9PLEO</name>
<sequence length="98" mass="10338">MPSSSIFGPHNEVGEPVSPSTPALSTALIASTPIVSNTKAPTVSPLTSPPFETSATPAKAMSQPPESTDATVFHGFDDFLDKIRDSFDDLIYMGLDNQ</sequence>
<reference evidence="2" key="1">
    <citation type="journal article" date="2020" name="Stud. Mycol.">
        <title>101 Dothideomycetes genomes: a test case for predicting lifestyles and emergence of pathogens.</title>
        <authorList>
            <person name="Haridas S."/>
            <person name="Albert R."/>
            <person name="Binder M."/>
            <person name="Bloem J."/>
            <person name="Labutti K."/>
            <person name="Salamov A."/>
            <person name="Andreopoulos B."/>
            <person name="Baker S."/>
            <person name="Barry K."/>
            <person name="Bills G."/>
            <person name="Bluhm B."/>
            <person name="Cannon C."/>
            <person name="Castanera R."/>
            <person name="Culley D."/>
            <person name="Daum C."/>
            <person name="Ezra D."/>
            <person name="Gonzalez J."/>
            <person name="Henrissat B."/>
            <person name="Kuo A."/>
            <person name="Liang C."/>
            <person name="Lipzen A."/>
            <person name="Lutzoni F."/>
            <person name="Magnuson J."/>
            <person name="Mondo S."/>
            <person name="Nolan M."/>
            <person name="Ohm R."/>
            <person name="Pangilinan J."/>
            <person name="Park H.-J."/>
            <person name="Ramirez L."/>
            <person name="Alfaro M."/>
            <person name="Sun H."/>
            <person name="Tritt A."/>
            <person name="Yoshinaga Y."/>
            <person name="Zwiers L.-H."/>
            <person name="Turgeon B."/>
            <person name="Goodwin S."/>
            <person name="Spatafora J."/>
            <person name="Crous P."/>
            <person name="Grigoriev I."/>
        </authorList>
    </citation>
    <scope>NUCLEOTIDE SEQUENCE</scope>
    <source>
        <strain evidence="2">CBS 122367</strain>
    </source>
</reference>
<protein>
    <submittedName>
        <fullName evidence="2">Uncharacterized protein</fullName>
    </submittedName>
</protein>
<dbReference type="Proteomes" id="UP000799291">
    <property type="component" value="Unassembled WGS sequence"/>
</dbReference>
<feature type="region of interest" description="Disordered" evidence="1">
    <location>
        <begin position="38"/>
        <end position="69"/>
    </location>
</feature>
<feature type="compositionally biased region" description="Polar residues" evidence="1">
    <location>
        <begin position="38"/>
        <end position="56"/>
    </location>
</feature>
<evidence type="ECO:0000256" key="1">
    <source>
        <dbReference type="SAM" id="MobiDB-lite"/>
    </source>
</evidence>
<dbReference type="AlphaFoldDB" id="A0A6G1ISV0"/>
<gene>
    <name evidence="2" type="ORF">K458DRAFT_391975</name>
</gene>